<dbReference type="RefSeq" id="WP_215760781.1">
    <property type="nucleotide sequence ID" value="NZ_JAHKBE010000073.1"/>
</dbReference>
<name>A0ABV1FTG7_9BACT</name>
<comment type="caution">
    <text evidence="2">The sequence shown here is derived from an EMBL/GenBank/DDBJ whole genome shotgun (WGS) entry which is preliminary data.</text>
</comment>
<proteinExistence type="predicted"/>
<dbReference type="Pfam" id="PF11074">
    <property type="entry name" value="DUF2779"/>
    <property type="match status" value="1"/>
</dbReference>
<sequence length="503" mass="57138">MANLSKSKYITYCQCPKALWLKQYKPEEMVIDPLTQARFDAGTEVGELAKRLFGDFVEATTYKTAADGTQRLDLGAMAAATQKVLAEGAENIAEAAFIYDGCYCAVDLLHKTPQGYAIYEVKSSTDLKELEVYAQDVAYQKYVLTNCGLTITGTYLVNIDNEYVLDGKLDVKGFFRINDISEAVAEEYAKVAAQTKAAKKVLEGAEPKQHLAEHCRKPYACAFWNYCSRNVIPSPSVFNLYRMSFKKALEHMDAGRLSLEDMRQEKLTDIQQLQLECTLNDTNYIDRKAIGEFLKKLSYPLYFLDFETEQTVIPKYQGTHPYQQVTFQYSLHYIEHEGGELKHREFLGISGEDPRRALAEQLCKDIPLNVCTTAYNKAFECTRLKELAEAFPDLAPHLLNIESHIVDLLDPFRAGYYYMPAMNGSFSIKKVLPALFPDDPELDYHNLSGGVQNGGEAMSIYPQIQFMEPEKQKKARRALLDYCCLDTLAMVKLWEKLREVSEE</sequence>
<protein>
    <submittedName>
        <fullName evidence="2">DUF2779 domain-containing protein</fullName>
    </submittedName>
</protein>
<dbReference type="InterPro" id="IPR021301">
    <property type="entry name" value="DUF2779"/>
</dbReference>
<dbReference type="Proteomes" id="UP001487296">
    <property type="component" value="Unassembled WGS sequence"/>
</dbReference>
<gene>
    <name evidence="2" type="ORF">AAAT34_11750</name>
</gene>
<feature type="domain" description="DUF2779" evidence="1">
    <location>
        <begin position="302"/>
        <end position="427"/>
    </location>
</feature>
<evidence type="ECO:0000259" key="1">
    <source>
        <dbReference type="Pfam" id="PF11074"/>
    </source>
</evidence>
<keyword evidence="3" id="KW-1185">Reference proteome</keyword>
<dbReference type="EMBL" id="JBBNFP010000070">
    <property type="protein sequence ID" value="MEQ2487711.1"/>
    <property type="molecule type" value="Genomic_DNA"/>
</dbReference>
<reference evidence="2 3" key="1">
    <citation type="submission" date="2024-04" db="EMBL/GenBank/DDBJ databases">
        <title>Human intestinal bacterial collection.</title>
        <authorList>
            <person name="Pauvert C."/>
            <person name="Hitch T.C.A."/>
            <person name="Clavel T."/>
        </authorList>
    </citation>
    <scope>NUCLEOTIDE SEQUENCE [LARGE SCALE GENOMIC DNA]</scope>
    <source>
        <strain evidence="2 3">CLA-AA-H145</strain>
    </source>
</reference>
<organism evidence="2 3">
    <name type="scientific">Hallella faecis</name>
    <dbReference type="NCBI Taxonomy" id="2841596"/>
    <lineage>
        <taxon>Bacteria</taxon>
        <taxon>Pseudomonadati</taxon>
        <taxon>Bacteroidota</taxon>
        <taxon>Bacteroidia</taxon>
        <taxon>Bacteroidales</taxon>
        <taxon>Prevotellaceae</taxon>
        <taxon>Hallella</taxon>
    </lineage>
</organism>
<evidence type="ECO:0000313" key="2">
    <source>
        <dbReference type="EMBL" id="MEQ2487711.1"/>
    </source>
</evidence>
<evidence type="ECO:0000313" key="3">
    <source>
        <dbReference type="Proteomes" id="UP001487296"/>
    </source>
</evidence>
<accession>A0ABV1FTG7</accession>